<evidence type="ECO:0000313" key="3">
    <source>
        <dbReference type="Proteomes" id="UP000183417"/>
    </source>
</evidence>
<dbReference type="KEGG" id="dla:I6G47_32705"/>
<keyword evidence="4" id="KW-1185">Reference proteome</keyword>
<protein>
    <submittedName>
        <fullName evidence="2">Uncharacterized protein</fullName>
    </submittedName>
</protein>
<proteinExistence type="predicted"/>
<dbReference type="EMBL" id="FNPE01000008">
    <property type="protein sequence ID" value="SDY79619.1"/>
    <property type="molecule type" value="Genomic_DNA"/>
</dbReference>
<organism evidence="2 3">
    <name type="scientific">Delftia lacustris</name>
    <dbReference type="NCBI Taxonomy" id="558537"/>
    <lineage>
        <taxon>Bacteria</taxon>
        <taxon>Pseudomonadati</taxon>
        <taxon>Pseudomonadota</taxon>
        <taxon>Betaproteobacteria</taxon>
        <taxon>Burkholderiales</taxon>
        <taxon>Comamonadaceae</taxon>
        <taxon>Delftia</taxon>
    </lineage>
</organism>
<dbReference type="RefSeq" id="WP_143044540.1">
    <property type="nucleotide sequence ID" value="NZ_CP065749.1"/>
</dbReference>
<evidence type="ECO:0000313" key="4">
    <source>
        <dbReference type="Proteomes" id="UP000595064"/>
    </source>
</evidence>
<evidence type="ECO:0000313" key="2">
    <source>
        <dbReference type="EMBL" id="SDY79619.1"/>
    </source>
</evidence>
<geneLocation type="plasmid" evidence="1 4">
    <name>unnamed</name>
</geneLocation>
<reference evidence="1 4" key="2">
    <citation type="submission" date="2020-12" db="EMBL/GenBank/DDBJ databases">
        <title>FDA dAtabase for Regulatory Grade micrObial Sequences (FDA-ARGOS): Supporting development and validation of Infectious Disease Dx tests.</title>
        <authorList>
            <person name="Sproer C."/>
            <person name="Gronow S."/>
            <person name="Severitt S."/>
            <person name="Schroder I."/>
            <person name="Tallon L."/>
            <person name="Sadzewicz L."/>
            <person name="Zhao X."/>
            <person name="Boylan J."/>
            <person name="Ott S."/>
            <person name="Bowen H."/>
            <person name="Vavikolanu K."/>
            <person name="Mehta A."/>
            <person name="Aluvathingal J."/>
            <person name="Nadendla S."/>
            <person name="Lowell S."/>
            <person name="Myers T."/>
            <person name="Yan Y."/>
            <person name="Sichtig H."/>
        </authorList>
    </citation>
    <scope>NUCLEOTIDE SEQUENCE [LARGE SCALE GENOMIC DNA]</scope>
    <source>
        <strain evidence="1 4">FDAARGOS_890</strain>
        <plasmid evidence="1 4">unnamed</plasmid>
    </source>
</reference>
<evidence type="ECO:0000313" key="1">
    <source>
        <dbReference type="EMBL" id="QPS84911.1"/>
    </source>
</evidence>
<dbReference type="AlphaFoldDB" id="A0A1H3MUF0"/>
<dbReference type="Proteomes" id="UP000595064">
    <property type="component" value="Plasmid unnamed"/>
</dbReference>
<dbReference type="EMBL" id="CP065749">
    <property type="protein sequence ID" value="QPS84911.1"/>
    <property type="molecule type" value="Genomic_DNA"/>
</dbReference>
<sequence>MLFEENPCAEVTSACNEAVGRLIMPEAKSISIPSQVWAEAADAYCGDRLSETAVGDVVTVKEFTHGGFLYAVFATKTGGWSGDYVVYAWQLHPLQAYSGRTTGAICASEWDRLRARGDKTGMIVKVRGQKMVCAKPVNFVRSLPTVTPLSIEEAIAFELSLRKSGWRSYSFRDATTIWSSLAGHPVCTYARTDATPEVNILFWKGSGTIQEHMLQRRELLKLRQGGEHPTPTPVSVKEAPTPNLCQASLF</sequence>
<dbReference type="Proteomes" id="UP000183417">
    <property type="component" value="Unassembled WGS sequence"/>
</dbReference>
<name>A0A1H3MUF0_9BURK</name>
<keyword evidence="1" id="KW-0614">Plasmid</keyword>
<reference evidence="2 3" key="1">
    <citation type="submission" date="2016-10" db="EMBL/GenBank/DDBJ databases">
        <authorList>
            <person name="de Groot N.N."/>
        </authorList>
    </citation>
    <scope>NUCLEOTIDE SEQUENCE [LARGE SCALE GENOMIC DNA]</scope>
    <source>
        <strain evidence="2 3">LMG 24775</strain>
    </source>
</reference>
<dbReference type="GeneID" id="94688991"/>
<gene>
    <name evidence="1" type="ORF">I6G47_32705</name>
    <name evidence="2" type="ORF">SAMN05421547_10825</name>
</gene>
<accession>A0A1H3MUF0</accession>